<dbReference type="PANTHER" id="PTHR34701">
    <property type="entry name" value="TRANSCRIPTIONAL REGULATOR MRAZ"/>
    <property type="match status" value="1"/>
</dbReference>
<dbReference type="InterPro" id="IPR035644">
    <property type="entry name" value="MraZ_C"/>
</dbReference>
<dbReference type="InterPro" id="IPR037914">
    <property type="entry name" value="SpoVT-AbrB_sf"/>
</dbReference>
<dbReference type="NCBIfam" id="TIGR00242">
    <property type="entry name" value="division/cell wall cluster transcriptional repressor MraZ"/>
    <property type="match status" value="1"/>
</dbReference>
<dbReference type="HAMAP" id="MF_01008">
    <property type="entry name" value="MraZ"/>
    <property type="match status" value="1"/>
</dbReference>
<organism evidence="9 10">
    <name type="scientific">Hydrogeniiclostridium mannosilyticum</name>
    <dbReference type="NCBI Taxonomy" id="2764322"/>
    <lineage>
        <taxon>Bacteria</taxon>
        <taxon>Bacillati</taxon>
        <taxon>Bacillota</taxon>
        <taxon>Clostridia</taxon>
        <taxon>Eubacteriales</taxon>
        <taxon>Acutalibacteraceae</taxon>
        <taxon>Hydrogeniiclostridium</taxon>
    </lineage>
</organism>
<feature type="domain" description="SpoVT-AbrB" evidence="8">
    <location>
        <begin position="74"/>
        <end position="117"/>
    </location>
</feature>
<comment type="similarity">
    <text evidence="7">Belongs to the MraZ family.</text>
</comment>
<dbReference type="GO" id="GO:0003700">
    <property type="term" value="F:DNA-binding transcription factor activity"/>
    <property type="evidence" value="ECO:0007669"/>
    <property type="project" value="UniProtKB-UniRule"/>
</dbReference>
<evidence type="ECO:0000256" key="7">
    <source>
        <dbReference type="HAMAP-Rule" id="MF_01008"/>
    </source>
</evidence>
<dbReference type="GO" id="GO:0000976">
    <property type="term" value="F:transcription cis-regulatory region binding"/>
    <property type="evidence" value="ECO:0007669"/>
    <property type="project" value="TreeGrafter"/>
</dbReference>
<dbReference type="EMBL" id="QLYR01000008">
    <property type="protein sequence ID" value="RAQ25572.1"/>
    <property type="molecule type" value="Genomic_DNA"/>
</dbReference>
<evidence type="ECO:0000256" key="4">
    <source>
        <dbReference type="ARBA" id="ARBA00023015"/>
    </source>
</evidence>
<sequence>MLIGEYQHNIDVKGRIIVPAKFREDLGDKFYVTKGLDNCLFVLSPSEWDKLQEKIMAMPMSKAKGLQRFFFAGAVEVEPDKQGRILLPQNLRDYAQLAKDVVFIGASKRAEIWDAGRWNAFNDTLTEDSVAAVMDELSL</sequence>
<dbReference type="InterPro" id="IPR007159">
    <property type="entry name" value="SpoVT-AbrB_dom"/>
</dbReference>
<dbReference type="Proteomes" id="UP000249377">
    <property type="component" value="Unassembled WGS sequence"/>
</dbReference>
<protein>
    <recommendedName>
        <fullName evidence="1 7">Transcriptional regulator MraZ</fullName>
    </recommendedName>
</protein>
<keyword evidence="4 7" id="KW-0805">Transcription regulation</keyword>
<keyword evidence="6 7" id="KW-0804">Transcription</keyword>
<dbReference type="GO" id="GO:2000143">
    <property type="term" value="P:negative regulation of DNA-templated transcription initiation"/>
    <property type="evidence" value="ECO:0007669"/>
    <property type="project" value="TreeGrafter"/>
</dbReference>
<evidence type="ECO:0000313" key="10">
    <source>
        <dbReference type="Proteomes" id="UP000249377"/>
    </source>
</evidence>
<dbReference type="InterPro" id="IPR038619">
    <property type="entry name" value="MraZ_sf"/>
</dbReference>
<dbReference type="InterPro" id="IPR020603">
    <property type="entry name" value="MraZ_dom"/>
</dbReference>
<dbReference type="CDD" id="cd16320">
    <property type="entry name" value="MraZ_N"/>
    <property type="match status" value="1"/>
</dbReference>
<evidence type="ECO:0000256" key="3">
    <source>
        <dbReference type="ARBA" id="ARBA00022737"/>
    </source>
</evidence>
<proteinExistence type="inferred from homology"/>
<dbReference type="CDD" id="cd16321">
    <property type="entry name" value="MraZ_C"/>
    <property type="match status" value="1"/>
</dbReference>
<dbReference type="SUPFAM" id="SSF89447">
    <property type="entry name" value="AbrB/MazE/MraZ-like"/>
    <property type="match status" value="1"/>
</dbReference>
<dbReference type="Pfam" id="PF02381">
    <property type="entry name" value="MraZ"/>
    <property type="match status" value="2"/>
</dbReference>
<evidence type="ECO:0000313" key="9">
    <source>
        <dbReference type="EMBL" id="RAQ25572.1"/>
    </source>
</evidence>
<dbReference type="PANTHER" id="PTHR34701:SF1">
    <property type="entry name" value="TRANSCRIPTIONAL REGULATOR MRAZ"/>
    <property type="match status" value="1"/>
</dbReference>
<evidence type="ECO:0000256" key="6">
    <source>
        <dbReference type="ARBA" id="ARBA00023163"/>
    </source>
</evidence>
<dbReference type="InterPro" id="IPR035642">
    <property type="entry name" value="MraZ_N"/>
</dbReference>
<dbReference type="InterPro" id="IPR003444">
    <property type="entry name" value="MraZ"/>
</dbReference>
<evidence type="ECO:0000256" key="1">
    <source>
        <dbReference type="ARBA" id="ARBA00013860"/>
    </source>
</evidence>
<keyword evidence="10" id="KW-1185">Reference proteome</keyword>
<dbReference type="Gene3D" id="3.40.1550.20">
    <property type="entry name" value="Transcriptional regulator MraZ domain"/>
    <property type="match status" value="1"/>
</dbReference>
<keyword evidence="5 7" id="KW-0238">DNA-binding</keyword>
<gene>
    <name evidence="7" type="primary">mraZ</name>
    <name evidence="9" type="ORF">DPQ25_11185</name>
</gene>
<evidence type="ECO:0000259" key="8">
    <source>
        <dbReference type="PROSITE" id="PS51740"/>
    </source>
</evidence>
<keyword evidence="2 7" id="KW-0963">Cytoplasm</keyword>
<evidence type="ECO:0000256" key="2">
    <source>
        <dbReference type="ARBA" id="ARBA00022490"/>
    </source>
</evidence>
<comment type="subcellular location">
    <subcellularLocation>
        <location evidence="7">Cytoplasm</location>
        <location evidence="7">Nucleoid</location>
    </subcellularLocation>
</comment>
<comment type="subunit">
    <text evidence="7">Forms oligomers.</text>
</comment>
<comment type="caution">
    <text evidence="9">The sequence shown here is derived from an EMBL/GenBank/DDBJ whole genome shotgun (WGS) entry which is preliminary data.</text>
</comment>
<feature type="domain" description="SpoVT-AbrB" evidence="8">
    <location>
        <begin position="5"/>
        <end position="47"/>
    </location>
</feature>
<evidence type="ECO:0000256" key="5">
    <source>
        <dbReference type="ARBA" id="ARBA00023125"/>
    </source>
</evidence>
<name>A0A328UCE0_9FIRM</name>
<dbReference type="PROSITE" id="PS51740">
    <property type="entry name" value="SPOVT_ABRB"/>
    <property type="match status" value="2"/>
</dbReference>
<accession>A0A328UCE0</accession>
<dbReference type="RefSeq" id="WP_112333263.1">
    <property type="nucleotide sequence ID" value="NZ_JADPHD010000002.1"/>
</dbReference>
<dbReference type="GO" id="GO:0005737">
    <property type="term" value="C:cytoplasm"/>
    <property type="evidence" value="ECO:0007669"/>
    <property type="project" value="UniProtKB-UniRule"/>
</dbReference>
<dbReference type="GO" id="GO:0009295">
    <property type="term" value="C:nucleoid"/>
    <property type="evidence" value="ECO:0007669"/>
    <property type="project" value="UniProtKB-SubCell"/>
</dbReference>
<keyword evidence="3" id="KW-0677">Repeat</keyword>
<dbReference type="AlphaFoldDB" id="A0A328UCE0"/>
<reference evidence="9 10" key="1">
    <citation type="submission" date="2018-06" db="EMBL/GenBank/DDBJ databases">
        <title>Noncontiguous genome sequence of Ruminococcaceae bacterium ASD2818.</title>
        <authorList>
            <person name="Chaplin A.V."/>
            <person name="Sokolova S.R."/>
            <person name="Kochetkova T.O."/>
            <person name="Goltsov A.Y."/>
            <person name="Trofimov D.Y."/>
            <person name="Efimov B.A."/>
        </authorList>
    </citation>
    <scope>NUCLEOTIDE SEQUENCE [LARGE SCALE GENOMIC DNA]</scope>
    <source>
        <strain evidence="9 10">ASD2818</strain>
    </source>
</reference>